<accession>A0ABS7ML45</accession>
<dbReference type="Proteomes" id="UP000700908">
    <property type="component" value="Unassembled WGS sequence"/>
</dbReference>
<evidence type="ECO:0000259" key="1">
    <source>
        <dbReference type="Pfam" id="PF13280"/>
    </source>
</evidence>
<comment type="caution">
    <text evidence="2">The sequence shown here is derived from an EMBL/GenBank/DDBJ whole genome shotgun (WGS) entry which is preliminary data.</text>
</comment>
<sequence length="340" mass="38339">MRHRQTTRSTDAISAAQRLMNLIFMVSVSPVPPTTEEIIADSDLGYGSENPESDKKKFQRDRANLRERGIIIREIKPDGSLQTDSSTWMLDREATHAQMGVILPEDIALLEDALELYQRRSDIPYSQTLDRLRIKLAAAQSGRVDLGHKHLDTNKQNETDAGVREAVWAALCMQKRLPFSYQDALGRKTDRTVAVYGITMQDGHCYFVGADDENNIRTFRTDRVLSVRAPQKHYEIPNDFTAADYLFLPFDFPAEQPAEVVFSFPRGTGKQELEALIQGRGILTSTDEEWLWKTEVQNLTAAAAFALSHASSLGMRPVSPPQLQQAWSEHLRKVVEAHVS</sequence>
<gene>
    <name evidence="2" type="ORF">K6V98_05535</name>
</gene>
<dbReference type="RefSeq" id="WP_222199525.1">
    <property type="nucleotide sequence ID" value="NZ_JAIMFO010000006.1"/>
</dbReference>
<reference evidence="2 3" key="1">
    <citation type="submission" date="2021-08" db="EMBL/GenBank/DDBJ databases">
        <title>Collinsella faecalis sp. nov. isolated from swine faeces.</title>
        <authorList>
            <person name="Oh B.S."/>
            <person name="Lee J.H."/>
        </authorList>
    </citation>
    <scope>NUCLEOTIDE SEQUENCE [LARGE SCALE GENOMIC DNA]</scope>
    <source>
        <strain evidence="2 3">AGMB00827</strain>
    </source>
</reference>
<dbReference type="PROSITE" id="PS52050">
    <property type="entry name" value="WYL"/>
    <property type="match status" value="1"/>
</dbReference>
<dbReference type="PANTHER" id="PTHR34580">
    <property type="match status" value="1"/>
</dbReference>
<dbReference type="PANTHER" id="PTHR34580:SF1">
    <property type="entry name" value="PROTEIN PAFC"/>
    <property type="match status" value="1"/>
</dbReference>
<organism evidence="2 3">
    <name type="scientific">Collinsella ureilytica</name>
    <dbReference type="NCBI Taxonomy" id="2869515"/>
    <lineage>
        <taxon>Bacteria</taxon>
        <taxon>Bacillati</taxon>
        <taxon>Actinomycetota</taxon>
        <taxon>Coriobacteriia</taxon>
        <taxon>Coriobacteriales</taxon>
        <taxon>Coriobacteriaceae</taxon>
        <taxon>Collinsella</taxon>
    </lineage>
</organism>
<protein>
    <submittedName>
        <fullName evidence="2">WYL domain-containing protein</fullName>
    </submittedName>
</protein>
<feature type="domain" description="WYL" evidence="1">
    <location>
        <begin position="165"/>
        <end position="228"/>
    </location>
</feature>
<evidence type="ECO:0000313" key="3">
    <source>
        <dbReference type="Proteomes" id="UP000700908"/>
    </source>
</evidence>
<evidence type="ECO:0000313" key="2">
    <source>
        <dbReference type="EMBL" id="MBY4797815.1"/>
    </source>
</evidence>
<dbReference type="Pfam" id="PF13280">
    <property type="entry name" value="WYL"/>
    <property type="match status" value="1"/>
</dbReference>
<dbReference type="InterPro" id="IPR051534">
    <property type="entry name" value="CBASS_pafABC_assoc_protein"/>
</dbReference>
<dbReference type="InterPro" id="IPR026881">
    <property type="entry name" value="WYL_dom"/>
</dbReference>
<dbReference type="EMBL" id="JAIMFO010000006">
    <property type="protein sequence ID" value="MBY4797815.1"/>
    <property type="molecule type" value="Genomic_DNA"/>
</dbReference>
<proteinExistence type="predicted"/>
<name>A0ABS7ML45_9ACTN</name>
<keyword evidence="3" id="KW-1185">Reference proteome</keyword>